<proteinExistence type="predicted"/>
<dbReference type="RefSeq" id="WP_007566956.1">
    <property type="nucleotide sequence ID" value="NZ_CABKNL010000060.1"/>
</dbReference>
<dbReference type="EMBL" id="DYXD01000050">
    <property type="protein sequence ID" value="HJF07078.1"/>
    <property type="molecule type" value="Genomic_DNA"/>
</dbReference>
<evidence type="ECO:0000313" key="3">
    <source>
        <dbReference type="EMBL" id="RGR94787.1"/>
    </source>
</evidence>
<reference evidence="3 4" key="1">
    <citation type="submission" date="2018-08" db="EMBL/GenBank/DDBJ databases">
        <title>A genome reference for cultivated species of the human gut microbiota.</title>
        <authorList>
            <person name="Zou Y."/>
            <person name="Xue W."/>
            <person name="Luo G."/>
        </authorList>
    </citation>
    <scope>NUCLEOTIDE SEQUENCE [LARGE SCALE GENOMIC DNA]</scope>
    <source>
        <strain evidence="3 4">AF24-2</strain>
    </source>
</reference>
<evidence type="ECO:0000256" key="1">
    <source>
        <dbReference type="SAM" id="Phobius"/>
    </source>
</evidence>
<comment type="caution">
    <text evidence="3">The sequence shown here is derived from an EMBL/GenBank/DDBJ whole genome shotgun (WGS) entry which is preliminary data.</text>
</comment>
<name>A0A412GJ80_9BACT</name>
<feature type="transmembrane region" description="Helical" evidence="1">
    <location>
        <begin position="48"/>
        <end position="72"/>
    </location>
</feature>
<organism evidence="3 4">
    <name type="scientific">Phocaeicola coprocola</name>
    <dbReference type="NCBI Taxonomy" id="310298"/>
    <lineage>
        <taxon>Bacteria</taxon>
        <taxon>Pseudomonadati</taxon>
        <taxon>Bacteroidota</taxon>
        <taxon>Bacteroidia</taxon>
        <taxon>Bacteroidales</taxon>
        <taxon>Bacteroidaceae</taxon>
        <taxon>Phocaeicola</taxon>
    </lineage>
</organism>
<keyword evidence="1" id="KW-1133">Transmembrane helix</keyword>
<keyword evidence="1" id="KW-0472">Membrane</keyword>
<sequence>MTEYKDQGLKKAAKQSKTPQLPSNFTYRMMKRIGEEMYLREKRQEKRLFILMIITVMLMTGGCLGMIIWMYGKEISEGLHASVNNLPEPSSLLFYLPMLIALPLLRIFDRWLRRKFKHLL</sequence>
<dbReference type="Proteomes" id="UP000718012">
    <property type="component" value="Unassembled WGS sequence"/>
</dbReference>
<evidence type="ECO:0000313" key="2">
    <source>
        <dbReference type="EMBL" id="HJF07078.1"/>
    </source>
</evidence>
<dbReference type="AlphaFoldDB" id="A0A412GJ80"/>
<protein>
    <submittedName>
        <fullName evidence="3">Uncharacterized protein</fullName>
    </submittedName>
</protein>
<keyword evidence="1" id="KW-0812">Transmembrane</keyword>
<dbReference type="Proteomes" id="UP000285864">
    <property type="component" value="Unassembled WGS sequence"/>
</dbReference>
<gene>
    <name evidence="3" type="ORF">DWY20_09855</name>
    <name evidence="2" type="ORF">K8U81_02640</name>
</gene>
<dbReference type="EMBL" id="QRUU01000042">
    <property type="protein sequence ID" value="RGR94787.1"/>
    <property type="molecule type" value="Genomic_DNA"/>
</dbReference>
<reference evidence="2" key="3">
    <citation type="submission" date="2021-09" db="EMBL/GenBank/DDBJ databases">
        <authorList>
            <person name="Gilroy R."/>
        </authorList>
    </citation>
    <scope>NUCLEOTIDE SEQUENCE</scope>
    <source>
        <strain evidence="2">CHK165-8395</strain>
    </source>
</reference>
<reference evidence="2" key="2">
    <citation type="journal article" date="2021" name="PeerJ">
        <title>Extensive microbial diversity within the chicken gut microbiome revealed by metagenomics and culture.</title>
        <authorList>
            <person name="Gilroy R."/>
            <person name="Ravi A."/>
            <person name="Getino M."/>
            <person name="Pursley I."/>
            <person name="Horton D.L."/>
            <person name="Alikhan N.F."/>
            <person name="Baker D."/>
            <person name="Gharbi K."/>
            <person name="Hall N."/>
            <person name="Watson M."/>
            <person name="Adriaenssens E.M."/>
            <person name="Foster-Nyarko E."/>
            <person name="Jarju S."/>
            <person name="Secka A."/>
            <person name="Antonio M."/>
            <person name="Oren A."/>
            <person name="Chaudhuri R.R."/>
            <person name="La Ragione R."/>
            <person name="Hildebrand F."/>
            <person name="Pallen M.J."/>
        </authorList>
    </citation>
    <scope>NUCLEOTIDE SEQUENCE</scope>
    <source>
        <strain evidence="2">CHK165-8395</strain>
    </source>
</reference>
<keyword evidence="4" id="KW-1185">Reference proteome</keyword>
<accession>A0A412GJ80</accession>
<feature type="transmembrane region" description="Helical" evidence="1">
    <location>
        <begin position="92"/>
        <end position="108"/>
    </location>
</feature>
<evidence type="ECO:0000313" key="4">
    <source>
        <dbReference type="Proteomes" id="UP000285864"/>
    </source>
</evidence>